<comment type="caution">
    <text evidence="1">The sequence shown here is derived from an EMBL/GenBank/DDBJ whole genome shotgun (WGS) entry which is preliminary data.</text>
</comment>
<evidence type="ECO:0000313" key="1">
    <source>
        <dbReference type="EMBL" id="CAF4889601.1"/>
    </source>
</evidence>
<reference evidence="1" key="1">
    <citation type="submission" date="2021-02" db="EMBL/GenBank/DDBJ databases">
        <authorList>
            <person name="Steward A R."/>
        </authorList>
    </citation>
    <scope>NUCLEOTIDE SEQUENCE</scope>
</reference>
<evidence type="ECO:0000313" key="2">
    <source>
        <dbReference type="Proteomes" id="UP000663880"/>
    </source>
</evidence>
<dbReference type="AlphaFoldDB" id="A0A821UHG3"/>
<proteinExistence type="predicted"/>
<keyword evidence="2" id="KW-1185">Reference proteome</keyword>
<gene>
    <name evidence="1" type="ORF">PMACD_LOCUS10339</name>
</gene>
<dbReference type="EMBL" id="CAJOBZ010000031">
    <property type="protein sequence ID" value="CAF4889601.1"/>
    <property type="molecule type" value="Genomic_DNA"/>
</dbReference>
<organism evidence="1 2">
    <name type="scientific">Pieris macdunnoughi</name>
    <dbReference type="NCBI Taxonomy" id="345717"/>
    <lineage>
        <taxon>Eukaryota</taxon>
        <taxon>Metazoa</taxon>
        <taxon>Ecdysozoa</taxon>
        <taxon>Arthropoda</taxon>
        <taxon>Hexapoda</taxon>
        <taxon>Insecta</taxon>
        <taxon>Pterygota</taxon>
        <taxon>Neoptera</taxon>
        <taxon>Endopterygota</taxon>
        <taxon>Lepidoptera</taxon>
        <taxon>Glossata</taxon>
        <taxon>Ditrysia</taxon>
        <taxon>Papilionoidea</taxon>
        <taxon>Pieridae</taxon>
        <taxon>Pierinae</taxon>
        <taxon>Pieris</taxon>
    </lineage>
</organism>
<sequence>MRLVTLNFALSNLDLSELDFSRILLRGGYARFIKIPFRCHQLLRGGGKKKATKGTTISKGQKGFGETCGKHKSNVKVDENTDSSTIKHLALIVRTAVDFHVEDRLLSLIPDIDGTATALYV</sequence>
<dbReference type="Proteomes" id="UP000663880">
    <property type="component" value="Unassembled WGS sequence"/>
</dbReference>
<dbReference type="OrthoDB" id="10023262at2759"/>
<protein>
    <submittedName>
        <fullName evidence="1">Uncharacterized protein</fullName>
    </submittedName>
</protein>
<accession>A0A821UHG3</accession>
<name>A0A821UHG3_9NEOP</name>